<dbReference type="Proteomes" id="UP000277811">
    <property type="component" value="Unassembled WGS sequence"/>
</dbReference>
<keyword evidence="2" id="KW-1185">Reference proteome</keyword>
<dbReference type="EMBL" id="UPPP01000055">
    <property type="protein sequence ID" value="VBB05422.1"/>
    <property type="molecule type" value="Genomic_DNA"/>
</dbReference>
<sequence>MPDLRKVGQINFSVATYWRRQGILTKTSKLLYIPEWKKEEVL</sequence>
<dbReference type="AlphaFoldDB" id="A0A498R585"/>
<organism evidence="1 2">
    <name type="scientific">Lucifera butyrica</name>
    <dbReference type="NCBI Taxonomy" id="1351585"/>
    <lineage>
        <taxon>Bacteria</taxon>
        <taxon>Bacillati</taxon>
        <taxon>Bacillota</taxon>
        <taxon>Negativicutes</taxon>
        <taxon>Veillonellales</taxon>
        <taxon>Veillonellaceae</taxon>
        <taxon>Lucifera</taxon>
    </lineage>
</organism>
<proteinExistence type="predicted"/>
<gene>
    <name evidence="1" type="ORF">LUCI_0631</name>
</gene>
<protein>
    <submittedName>
        <fullName evidence="1">Uncharacterized protein</fullName>
    </submittedName>
</protein>
<accession>A0A498R585</accession>
<evidence type="ECO:0000313" key="2">
    <source>
        <dbReference type="Proteomes" id="UP000277811"/>
    </source>
</evidence>
<evidence type="ECO:0000313" key="1">
    <source>
        <dbReference type="EMBL" id="VBB05422.1"/>
    </source>
</evidence>
<reference evidence="1 2" key="1">
    <citation type="submission" date="2018-06" db="EMBL/GenBank/DDBJ databases">
        <authorList>
            <person name="Strepis N."/>
        </authorList>
    </citation>
    <scope>NUCLEOTIDE SEQUENCE [LARGE SCALE GENOMIC DNA]</scope>
    <source>
        <strain evidence="1">LUCI</strain>
    </source>
</reference>
<dbReference type="RefSeq" id="WP_279386942.1">
    <property type="nucleotide sequence ID" value="NZ_UPPP01000055.1"/>
</dbReference>
<name>A0A498R585_9FIRM</name>